<comment type="caution">
    <text evidence="4">The sequence shown here is derived from an EMBL/GenBank/DDBJ whole genome shotgun (WGS) entry which is preliminary data.</text>
</comment>
<sequence>MPNLTGWQQQLAHEFAEVLTSPATCSTAAGARGALTDQGWTSLCLSVDDGGLGLMWAETALLAEQLGRIWAPSDVIDTVVALPALTAAAPREAVSVRDGASVIGLVTPAQTYGSSPSYGKQRVPDGEQRLSDGRGQTACRFTECLPRFVLLPVPGSPELVRGVEATADDAVRHPTPGGDLWEVPVDAAGAAEVFRAPAASLWAATTLLRNAHLLGMALTAVETATGRARTRRQFGRPIGSQQAVSFPLATQRARLEALRLENHAQLLRLDECVLGQALSAVPAAEFAAIDADATAVTDAVWHLLCECVQHAVHVHGASGLQDGQSVAVGYRLLLAEAVRLMLGAQRRAQTSTTPAGGSDPMRGLGLRRTAHPRQLAQRREPAAVRDTDTALPSGSCVHEMVEQAAERHPEAVALRTVTGEITYWELNSRAERFAHVLREQGIGTDDTVGLHMEHSTDTIVAILAVLKAGASYLPLDPGYPPERIAFMVQDSRAGVIVTDQPNGRLLDLPAPVLTREQMQSSPGPTHSGPTTARARPDSLAYLIYTSGSTGTPKGVEVEHRSLANRLRWDAATFPLGPGDAVLHHTSLSFDISVWEIFTPLISGATLVVAAPNLSRDPHGLLQEMRRSGVSVLACVPSLLDVLLEEQQPALADLSGLRYVFCGGETLSPELCRRFHSLGTSAELHNFYGPSECTIDVTSWHCRPQESPSQVPIGRPLDHVSVHVLDEAGTVVPPGYPGELYVGGAGVARGYRNRPDLTRERFVPDPFTSRPQGRLYRTGDLVRLSRDGVLHFIGRSDGQVKVRGHRIELDEIRCTLERHPEVRTAVVRVMSGRIEAHIVPTPAGVPSVGGLLRHVRSSLPEYMVPSALAVVGSLPMTRNGKIDHAALPPVPPARTAPEDSGRTISGSPDERGLTALATRVLGVESLSPTDDFFAAGGSSLHAARFVSRARVECGLDVRLEQFFAAPTIRDLVKMTHDQPRDESGSGHD</sequence>
<dbReference type="Gene3D" id="3.30.300.30">
    <property type="match status" value="1"/>
</dbReference>
<dbReference type="PANTHER" id="PTHR45527">
    <property type="entry name" value="NONRIBOSOMAL PEPTIDE SYNTHETASE"/>
    <property type="match status" value="1"/>
</dbReference>
<dbReference type="PROSITE" id="PS50075">
    <property type="entry name" value="CARRIER"/>
    <property type="match status" value="1"/>
</dbReference>
<dbReference type="CDD" id="cd05930">
    <property type="entry name" value="A_NRPS"/>
    <property type="match status" value="1"/>
</dbReference>
<dbReference type="InterPro" id="IPR009075">
    <property type="entry name" value="AcylCo_DH/oxidase_C"/>
</dbReference>
<feature type="region of interest" description="Disordered" evidence="2">
    <location>
        <begin position="372"/>
        <end position="391"/>
    </location>
</feature>
<name>A0ABU0RYN1_9ACTN</name>
<evidence type="ECO:0000256" key="1">
    <source>
        <dbReference type="ARBA" id="ARBA00022630"/>
    </source>
</evidence>
<dbReference type="InterPro" id="IPR037069">
    <property type="entry name" value="AcylCoA_DH/ox_N_sf"/>
</dbReference>
<feature type="region of interest" description="Disordered" evidence="2">
    <location>
        <begin position="346"/>
        <end position="365"/>
    </location>
</feature>
<feature type="domain" description="Carrier" evidence="3">
    <location>
        <begin position="903"/>
        <end position="978"/>
    </location>
</feature>
<organism evidence="4 5">
    <name type="scientific">Streptomyces turgidiscabies</name>
    <dbReference type="NCBI Taxonomy" id="85558"/>
    <lineage>
        <taxon>Bacteria</taxon>
        <taxon>Bacillati</taxon>
        <taxon>Actinomycetota</taxon>
        <taxon>Actinomycetes</taxon>
        <taxon>Kitasatosporales</taxon>
        <taxon>Streptomycetaceae</taxon>
        <taxon>Streptomyces</taxon>
    </lineage>
</organism>
<dbReference type="PANTHER" id="PTHR45527:SF1">
    <property type="entry name" value="FATTY ACID SYNTHASE"/>
    <property type="match status" value="1"/>
</dbReference>
<dbReference type="InterPro" id="IPR009081">
    <property type="entry name" value="PP-bd_ACP"/>
</dbReference>
<proteinExistence type="predicted"/>
<dbReference type="InterPro" id="IPR036250">
    <property type="entry name" value="AcylCo_DH-like_C"/>
</dbReference>
<dbReference type="SUPFAM" id="SSF56801">
    <property type="entry name" value="Acetyl-CoA synthetase-like"/>
    <property type="match status" value="1"/>
</dbReference>
<accession>A0ABU0RYN1</accession>
<dbReference type="InterPro" id="IPR020845">
    <property type="entry name" value="AMP-binding_CS"/>
</dbReference>
<dbReference type="InterPro" id="IPR010071">
    <property type="entry name" value="AA_adenyl_dom"/>
</dbReference>
<dbReference type="NCBIfam" id="TIGR01733">
    <property type="entry name" value="AA-adenyl-dom"/>
    <property type="match status" value="1"/>
</dbReference>
<feature type="region of interest" description="Disordered" evidence="2">
    <location>
        <begin position="112"/>
        <end position="133"/>
    </location>
</feature>
<dbReference type="Pfam" id="PF00550">
    <property type="entry name" value="PP-binding"/>
    <property type="match status" value="1"/>
</dbReference>
<feature type="compositionally biased region" description="Basic and acidic residues" evidence="2">
    <location>
        <begin position="122"/>
        <end position="132"/>
    </location>
</feature>
<dbReference type="EMBL" id="JAUSZS010000008">
    <property type="protein sequence ID" value="MDQ0937105.1"/>
    <property type="molecule type" value="Genomic_DNA"/>
</dbReference>
<protein>
    <submittedName>
        <fullName evidence="4">Amino acid adenylation domain-containing protein</fullName>
    </submittedName>
</protein>
<gene>
    <name evidence="4" type="ORF">QFZ49_007080</name>
</gene>
<evidence type="ECO:0000313" key="4">
    <source>
        <dbReference type="EMBL" id="MDQ0937105.1"/>
    </source>
</evidence>
<evidence type="ECO:0000256" key="2">
    <source>
        <dbReference type="SAM" id="MobiDB-lite"/>
    </source>
</evidence>
<dbReference type="Gene3D" id="1.10.540.10">
    <property type="entry name" value="Acyl-CoA dehydrogenase/oxidase, N-terminal domain"/>
    <property type="match status" value="1"/>
</dbReference>
<dbReference type="SUPFAM" id="SSF47336">
    <property type="entry name" value="ACP-like"/>
    <property type="match status" value="1"/>
</dbReference>
<keyword evidence="1" id="KW-0285">Flavoprotein</keyword>
<dbReference type="Pfam" id="PF00441">
    <property type="entry name" value="Acyl-CoA_dh_1"/>
    <property type="match status" value="1"/>
</dbReference>
<dbReference type="Pfam" id="PF00501">
    <property type="entry name" value="AMP-binding"/>
    <property type="match status" value="1"/>
</dbReference>
<dbReference type="RefSeq" id="WP_307630406.1">
    <property type="nucleotide sequence ID" value="NZ_JAUSZS010000008.1"/>
</dbReference>
<dbReference type="InterPro" id="IPR036736">
    <property type="entry name" value="ACP-like_sf"/>
</dbReference>
<dbReference type="Proteomes" id="UP001223072">
    <property type="component" value="Unassembled WGS sequence"/>
</dbReference>
<dbReference type="InterPro" id="IPR042099">
    <property type="entry name" value="ANL_N_sf"/>
</dbReference>
<dbReference type="Gene3D" id="1.10.1200.10">
    <property type="entry name" value="ACP-like"/>
    <property type="match status" value="1"/>
</dbReference>
<dbReference type="InterPro" id="IPR025110">
    <property type="entry name" value="AMP-bd_C"/>
</dbReference>
<dbReference type="SUPFAM" id="SSF47203">
    <property type="entry name" value="Acyl-CoA dehydrogenase C-terminal domain-like"/>
    <property type="match status" value="1"/>
</dbReference>
<dbReference type="InterPro" id="IPR000873">
    <property type="entry name" value="AMP-dep_synth/lig_dom"/>
</dbReference>
<dbReference type="PROSITE" id="PS00455">
    <property type="entry name" value="AMP_BINDING"/>
    <property type="match status" value="1"/>
</dbReference>
<evidence type="ECO:0000313" key="5">
    <source>
        <dbReference type="Proteomes" id="UP001223072"/>
    </source>
</evidence>
<keyword evidence="5" id="KW-1185">Reference proteome</keyword>
<feature type="compositionally biased region" description="Basic and acidic residues" evidence="2">
    <location>
        <begin position="377"/>
        <end position="388"/>
    </location>
</feature>
<dbReference type="InterPro" id="IPR045851">
    <property type="entry name" value="AMP-bd_C_sf"/>
</dbReference>
<evidence type="ECO:0000259" key="3">
    <source>
        <dbReference type="PROSITE" id="PS50075"/>
    </source>
</evidence>
<dbReference type="Gene3D" id="1.20.140.10">
    <property type="entry name" value="Butyryl-CoA Dehydrogenase, subunit A, domain 3"/>
    <property type="match status" value="1"/>
</dbReference>
<feature type="region of interest" description="Disordered" evidence="2">
    <location>
        <begin position="882"/>
        <end position="910"/>
    </location>
</feature>
<dbReference type="Gene3D" id="3.40.50.12780">
    <property type="entry name" value="N-terminal domain of ligase-like"/>
    <property type="match status" value="1"/>
</dbReference>
<dbReference type="Pfam" id="PF13193">
    <property type="entry name" value="AMP-binding_C"/>
    <property type="match status" value="1"/>
</dbReference>
<reference evidence="4 5" key="1">
    <citation type="submission" date="2023-07" db="EMBL/GenBank/DDBJ databases">
        <title>Comparative genomics of wheat-associated soil bacteria to identify genetic determinants of phenazine resistance.</title>
        <authorList>
            <person name="Mouncey N."/>
        </authorList>
    </citation>
    <scope>NUCLEOTIDE SEQUENCE [LARGE SCALE GENOMIC DNA]</scope>
    <source>
        <strain evidence="4 5">W2I16</strain>
    </source>
</reference>